<dbReference type="Proteomes" id="UP001221898">
    <property type="component" value="Unassembled WGS sequence"/>
</dbReference>
<dbReference type="EMBL" id="JAINUG010000074">
    <property type="protein sequence ID" value="KAJ8400858.1"/>
    <property type="molecule type" value="Genomic_DNA"/>
</dbReference>
<protein>
    <submittedName>
        <fullName evidence="1">Uncharacterized protein</fullName>
    </submittedName>
</protein>
<name>A0AAD7WL69_9TELE</name>
<comment type="caution">
    <text evidence="1">The sequence shown here is derived from an EMBL/GenBank/DDBJ whole genome shotgun (WGS) entry which is preliminary data.</text>
</comment>
<accession>A0AAD7WL69</accession>
<organism evidence="1 2">
    <name type="scientific">Aldrovandia affinis</name>
    <dbReference type="NCBI Taxonomy" id="143900"/>
    <lineage>
        <taxon>Eukaryota</taxon>
        <taxon>Metazoa</taxon>
        <taxon>Chordata</taxon>
        <taxon>Craniata</taxon>
        <taxon>Vertebrata</taxon>
        <taxon>Euteleostomi</taxon>
        <taxon>Actinopterygii</taxon>
        <taxon>Neopterygii</taxon>
        <taxon>Teleostei</taxon>
        <taxon>Notacanthiformes</taxon>
        <taxon>Halosauridae</taxon>
        <taxon>Aldrovandia</taxon>
    </lineage>
</organism>
<proteinExistence type="predicted"/>
<evidence type="ECO:0000313" key="2">
    <source>
        <dbReference type="Proteomes" id="UP001221898"/>
    </source>
</evidence>
<reference evidence="1" key="1">
    <citation type="journal article" date="2023" name="Science">
        <title>Genome structures resolve the early diversification of teleost fishes.</title>
        <authorList>
            <person name="Parey E."/>
            <person name="Louis A."/>
            <person name="Montfort J."/>
            <person name="Bouchez O."/>
            <person name="Roques C."/>
            <person name="Iampietro C."/>
            <person name="Lluch J."/>
            <person name="Castinel A."/>
            <person name="Donnadieu C."/>
            <person name="Desvignes T."/>
            <person name="Floi Bucao C."/>
            <person name="Jouanno E."/>
            <person name="Wen M."/>
            <person name="Mejri S."/>
            <person name="Dirks R."/>
            <person name="Jansen H."/>
            <person name="Henkel C."/>
            <person name="Chen W.J."/>
            <person name="Zahm M."/>
            <person name="Cabau C."/>
            <person name="Klopp C."/>
            <person name="Thompson A.W."/>
            <person name="Robinson-Rechavi M."/>
            <person name="Braasch I."/>
            <person name="Lecointre G."/>
            <person name="Bobe J."/>
            <person name="Postlethwait J.H."/>
            <person name="Berthelot C."/>
            <person name="Roest Crollius H."/>
            <person name="Guiguen Y."/>
        </authorList>
    </citation>
    <scope>NUCLEOTIDE SEQUENCE</scope>
    <source>
        <strain evidence="1">NC1722</strain>
    </source>
</reference>
<evidence type="ECO:0000313" key="1">
    <source>
        <dbReference type="EMBL" id="KAJ8400858.1"/>
    </source>
</evidence>
<dbReference type="AlphaFoldDB" id="A0AAD7WL69"/>
<sequence>MWDLGKPCCDVGTGAKTSSHRVVLSTIVRWVNPREGGKDPKVHINVVKLHFVHERCQQSPDHGSESLAVVKVSGLWSTNAVNGRASNRKLKCRMGEVEAEELPIEGAVLPVVGAELVAEKGERLPG</sequence>
<gene>
    <name evidence="1" type="ORF">AAFF_G00392120</name>
</gene>
<keyword evidence="2" id="KW-1185">Reference proteome</keyword>